<dbReference type="GeneID" id="24107452"/>
<organism evidence="1 2">
    <name type="scientific">Pseudozyma hubeiensis (strain SY62)</name>
    <name type="common">Yeast</name>
    <dbReference type="NCBI Taxonomy" id="1305764"/>
    <lineage>
        <taxon>Eukaryota</taxon>
        <taxon>Fungi</taxon>
        <taxon>Dikarya</taxon>
        <taxon>Basidiomycota</taxon>
        <taxon>Ustilaginomycotina</taxon>
        <taxon>Ustilaginomycetes</taxon>
        <taxon>Ustilaginales</taxon>
        <taxon>Ustilaginaceae</taxon>
        <taxon>Pseudozyma</taxon>
    </lineage>
</organism>
<dbReference type="HOGENOM" id="CLU_2122139_0_0_1"/>
<keyword evidence="2" id="KW-1185">Reference proteome</keyword>
<dbReference type="EMBL" id="DF238785">
    <property type="protein sequence ID" value="GAC94586.1"/>
    <property type="molecule type" value="Genomic_DNA"/>
</dbReference>
<dbReference type="AlphaFoldDB" id="R9P0C9"/>
<gene>
    <name evidence="1" type="ORF">PHSY_002159</name>
</gene>
<reference evidence="2" key="1">
    <citation type="journal article" date="2013" name="Genome Announc.">
        <title>Draft genome sequence of the basidiomycetous yeast-like fungus Pseudozyma hubeiensis SY62, which produces an abundant amount of the biosurfactant mannosylerythritol lipids.</title>
        <authorList>
            <person name="Konishi M."/>
            <person name="Hatada Y."/>
            <person name="Horiuchi J."/>
        </authorList>
    </citation>
    <scope>NUCLEOTIDE SEQUENCE [LARGE SCALE GENOMIC DNA]</scope>
    <source>
        <strain evidence="2">SY62</strain>
    </source>
</reference>
<dbReference type="Proteomes" id="UP000014071">
    <property type="component" value="Unassembled WGS sequence"/>
</dbReference>
<sequence length="114" mass="12721">MQGETKGYLAAPNMLLSSKIQIQIRPLPLCLRLSSAWPHRNASEGCREDYSNGQMSNEQVYAFCRNADDHAVKSQKRKRTAGVHKIKAHRNVSEACRQCPANSEGNFHGPRVGD</sequence>
<name>R9P0C9_PSEHS</name>
<evidence type="ECO:0000313" key="2">
    <source>
        <dbReference type="Proteomes" id="UP000014071"/>
    </source>
</evidence>
<dbReference type="RefSeq" id="XP_012188173.1">
    <property type="nucleotide sequence ID" value="XM_012332783.1"/>
</dbReference>
<accession>R9P0C9</accession>
<proteinExistence type="predicted"/>
<protein>
    <submittedName>
        <fullName evidence="1">Uncharacterized protein</fullName>
    </submittedName>
</protein>
<evidence type="ECO:0000313" key="1">
    <source>
        <dbReference type="EMBL" id="GAC94586.1"/>
    </source>
</evidence>